<accession>C0N255</accession>
<reference evidence="1 2" key="1">
    <citation type="journal article" date="2011" name="J. Bacteriol.">
        <title>Draft genome sequence of the chemolithoheterotrophic, halophilic methylotroph Methylophaga thiooxydans DMS010.</title>
        <authorList>
            <person name="Boden R."/>
            <person name="Ferriera S."/>
            <person name="Johnson J."/>
            <person name="Kelly D.P."/>
            <person name="Murrell J.C."/>
            <person name="Schafer H."/>
        </authorList>
    </citation>
    <scope>NUCLEOTIDE SEQUENCE [LARGE SCALE GENOMIC DNA]</scope>
    <source>
        <strain evidence="1 2">DMS010</strain>
    </source>
</reference>
<dbReference type="HOGENOM" id="CLU_965796_0_0_6"/>
<protein>
    <submittedName>
        <fullName evidence="1">Uncharacterized protein</fullName>
    </submittedName>
</protein>
<dbReference type="EMBL" id="GG657883">
    <property type="protein sequence ID" value="EEF81227.1"/>
    <property type="molecule type" value="Genomic_DNA"/>
</dbReference>
<sequence>MKVCITFLKAEGGGDMNDVASFKEIGFLSEHCSHGDFATEIKQSGHYMACMDLNKLAQQILNHCHIHPDDEKEVYLTLHFQRMLSHFQSIVIMSERGMTHQVEVMTRCMLELLINLVAYHQNADVLNAMIVGNDDQRREVLIKLLNEQERTPTFTTSEMTYLTDVINSADSIDREDIHVFMKAELAGLLNEYRTTYQLLSESVHSSLHSLQADLEVDEQSDSIIGINTCADHQDRLSSLMLTAADYLVSGIEIILQLHKQTDQSNALENVKQQLQNVWQHTVVKVSHR</sequence>
<proteinExistence type="predicted"/>
<name>C0N255_9GAMM</name>
<keyword evidence="2" id="KW-1185">Reference proteome</keyword>
<dbReference type="Proteomes" id="UP000004679">
    <property type="component" value="Unassembled WGS sequence"/>
</dbReference>
<dbReference type="Pfam" id="PF18928">
    <property type="entry name" value="DUF5677"/>
    <property type="match status" value="1"/>
</dbReference>
<gene>
    <name evidence="1" type="ORF">MDMS009_219</name>
</gene>
<organism evidence="1 2">
    <name type="scientific">Methylophaga thiooxydans DMS010</name>
    <dbReference type="NCBI Taxonomy" id="637616"/>
    <lineage>
        <taxon>Bacteria</taxon>
        <taxon>Pseudomonadati</taxon>
        <taxon>Pseudomonadota</taxon>
        <taxon>Gammaproteobacteria</taxon>
        <taxon>Thiotrichales</taxon>
        <taxon>Piscirickettsiaceae</taxon>
        <taxon>Methylophaga</taxon>
    </lineage>
</organism>
<evidence type="ECO:0000313" key="1">
    <source>
        <dbReference type="EMBL" id="EEF81227.1"/>
    </source>
</evidence>
<dbReference type="AlphaFoldDB" id="C0N255"/>
<dbReference type="InterPro" id="IPR043733">
    <property type="entry name" value="DUF5677"/>
</dbReference>
<evidence type="ECO:0000313" key="2">
    <source>
        <dbReference type="Proteomes" id="UP000004679"/>
    </source>
</evidence>